<dbReference type="Proteomes" id="UP000799324">
    <property type="component" value="Unassembled WGS sequence"/>
</dbReference>
<evidence type="ECO:0000313" key="1">
    <source>
        <dbReference type="EMBL" id="KAF2654643.1"/>
    </source>
</evidence>
<dbReference type="OrthoDB" id="10034502at2759"/>
<gene>
    <name evidence="1" type="ORF">K491DRAFT_758852</name>
</gene>
<dbReference type="EMBL" id="MU004361">
    <property type="protein sequence ID" value="KAF2654643.1"/>
    <property type="molecule type" value="Genomic_DNA"/>
</dbReference>
<protein>
    <submittedName>
        <fullName evidence="1">DUF1749-domain-containing protein</fullName>
    </submittedName>
</protein>
<sequence length="324" mass="35108">MATGILHSYTPKLTAFEHGPDTKATNTLLWIGGLGDGLLTVEYPAKIAAALPPTWRVVEVMLSSSYKGWGTGGLERDAHELRTCILYFVGLSAECEYEKEGEVKTKGKIVLMGHSTGCQDIMEFLVGKNSESRRRTIDGAILQGGVSDREAWVSMLSSDPKALESFNELVERAKGLVDQGKGKEVMSRENNIVATEFNTAITAYRTHSLLAKGGDDDYFSSDLSDETLEKSFGRIPEEVPVCFVIGAEDPYLVPAACSAEELMKRWTDAVKAGGGVVDEANGGFIKGAHHNLNDDPEEVVADLVGRVKKFVENVESGFPGVSRL</sequence>
<dbReference type="Gene3D" id="3.40.50.1820">
    <property type="entry name" value="alpha/beta hydrolase"/>
    <property type="match status" value="1"/>
</dbReference>
<dbReference type="InterPro" id="IPR013744">
    <property type="entry name" value="SidJ"/>
</dbReference>
<organism evidence="1 2">
    <name type="scientific">Lophiostoma macrostomum CBS 122681</name>
    <dbReference type="NCBI Taxonomy" id="1314788"/>
    <lineage>
        <taxon>Eukaryota</taxon>
        <taxon>Fungi</taxon>
        <taxon>Dikarya</taxon>
        <taxon>Ascomycota</taxon>
        <taxon>Pezizomycotina</taxon>
        <taxon>Dothideomycetes</taxon>
        <taxon>Pleosporomycetidae</taxon>
        <taxon>Pleosporales</taxon>
        <taxon>Lophiostomataceae</taxon>
        <taxon>Lophiostoma</taxon>
    </lineage>
</organism>
<dbReference type="Pfam" id="PF08538">
    <property type="entry name" value="DUF1749"/>
    <property type="match status" value="1"/>
</dbReference>
<reference evidence="1" key="1">
    <citation type="journal article" date="2020" name="Stud. Mycol.">
        <title>101 Dothideomycetes genomes: a test case for predicting lifestyles and emergence of pathogens.</title>
        <authorList>
            <person name="Haridas S."/>
            <person name="Albert R."/>
            <person name="Binder M."/>
            <person name="Bloem J."/>
            <person name="Labutti K."/>
            <person name="Salamov A."/>
            <person name="Andreopoulos B."/>
            <person name="Baker S."/>
            <person name="Barry K."/>
            <person name="Bills G."/>
            <person name="Bluhm B."/>
            <person name="Cannon C."/>
            <person name="Castanera R."/>
            <person name="Culley D."/>
            <person name="Daum C."/>
            <person name="Ezra D."/>
            <person name="Gonzalez J."/>
            <person name="Henrissat B."/>
            <person name="Kuo A."/>
            <person name="Liang C."/>
            <person name="Lipzen A."/>
            <person name="Lutzoni F."/>
            <person name="Magnuson J."/>
            <person name="Mondo S."/>
            <person name="Nolan M."/>
            <person name="Ohm R."/>
            <person name="Pangilinan J."/>
            <person name="Park H.-J."/>
            <person name="Ramirez L."/>
            <person name="Alfaro M."/>
            <person name="Sun H."/>
            <person name="Tritt A."/>
            <person name="Yoshinaga Y."/>
            <person name="Zwiers L.-H."/>
            <person name="Turgeon B."/>
            <person name="Goodwin S."/>
            <person name="Spatafora J."/>
            <person name="Crous P."/>
            <person name="Grigoriev I."/>
        </authorList>
    </citation>
    <scope>NUCLEOTIDE SEQUENCE</scope>
    <source>
        <strain evidence="1">CBS 122681</strain>
    </source>
</reference>
<dbReference type="SUPFAM" id="SSF53474">
    <property type="entry name" value="alpha/beta-Hydrolases"/>
    <property type="match status" value="1"/>
</dbReference>
<accession>A0A6A6T6T9</accession>
<dbReference type="PANTHER" id="PTHR31591:SF1">
    <property type="entry name" value="UPF0613 PROTEIN PB24D3.06C"/>
    <property type="match status" value="1"/>
</dbReference>
<dbReference type="PANTHER" id="PTHR31591">
    <property type="entry name" value="UPF0613 PROTEIN PB24D3.06C"/>
    <property type="match status" value="1"/>
</dbReference>
<dbReference type="InterPro" id="IPR029058">
    <property type="entry name" value="AB_hydrolase_fold"/>
</dbReference>
<keyword evidence="2" id="KW-1185">Reference proteome</keyword>
<dbReference type="AlphaFoldDB" id="A0A6A6T6T9"/>
<proteinExistence type="predicted"/>
<evidence type="ECO:0000313" key="2">
    <source>
        <dbReference type="Proteomes" id="UP000799324"/>
    </source>
</evidence>
<name>A0A6A6T6T9_9PLEO</name>